<dbReference type="Proteomes" id="UP000295636">
    <property type="component" value="Unassembled WGS sequence"/>
</dbReference>
<dbReference type="SUPFAM" id="SSF54001">
    <property type="entry name" value="Cysteine proteinases"/>
    <property type="match status" value="1"/>
</dbReference>
<name>A0A4R5KJ00_9BACL</name>
<accession>A0A4R5KJ00</accession>
<keyword evidence="4" id="KW-1185">Reference proteome</keyword>
<dbReference type="EMBL" id="SMRT01000012">
    <property type="protein sequence ID" value="TDF94755.1"/>
    <property type="molecule type" value="Genomic_DNA"/>
</dbReference>
<dbReference type="OrthoDB" id="7181050at2"/>
<proteinExistence type="inferred from homology"/>
<evidence type="ECO:0000313" key="4">
    <source>
        <dbReference type="Proteomes" id="UP000295636"/>
    </source>
</evidence>
<dbReference type="PANTHER" id="PTHR11786">
    <property type="entry name" value="N-HYDROXYARYLAMINE O-ACETYLTRANSFERASE"/>
    <property type="match status" value="1"/>
</dbReference>
<dbReference type="AlphaFoldDB" id="A0A4R5KJ00"/>
<evidence type="ECO:0000256" key="2">
    <source>
        <dbReference type="RuleBase" id="RU003452"/>
    </source>
</evidence>
<dbReference type="Pfam" id="PF00797">
    <property type="entry name" value="Acetyltransf_2"/>
    <property type="match status" value="1"/>
</dbReference>
<dbReference type="PANTHER" id="PTHR11786:SF0">
    <property type="entry name" value="ARYLAMINE N-ACETYLTRANSFERASE 4-RELATED"/>
    <property type="match status" value="1"/>
</dbReference>
<protein>
    <submittedName>
        <fullName evidence="3">Arylamine N-acetyltransferase</fullName>
    </submittedName>
</protein>
<dbReference type="InterPro" id="IPR001447">
    <property type="entry name" value="Arylamine_N-AcTrfase"/>
</dbReference>
<dbReference type="RefSeq" id="WP_133232365.1">
    <property type="nucleotide sequence ID" value="NZ_SMRT01000012.1"/>
</dbReference>
<dbReference type="GO" id="GO:0016407">
    <property type="term" value="F:acetyltransferase activity"/>
    <property type="evidence" value="ECO:0007669"/>
    <property type="project" value="InterPro"/>
</dbReference>
<dbReference type="InterPro" id="IPR053710">
    <property type="entry name" value="Arylamine_NAT_domain_sf"/>
</dbReference>
<keyword evidence="3" id="KW-0808">Transferase</keyword>
<reference evidence="3 4" key="1">
    <citation type="submission" date="2019-03" db="EMBL/GenBank/DDBJ databases">
        <title>This is whole genome sequence of Paenibacillus sp MS74 strain.</title>
        <authorList>
            <person name="Trinh H.N."/>
        </authorList>
    </citation>
    <scope>NUCLEOTIDE SEQUENCE [LARGE SCALE GENOMIC DNA]</scope>
    <source>
        <strain evidence="3 4">MS74</strain>
    </source>
</reference>
<comment type="caution">
    <text evidence="3">The sequence shown here is derived from an EMBL/GenBank/DDBJ whole genome shotgun (WGS) entry which is preliminary data.</text>
</comment>
<gene>
    <name evidence="3" type="ORF">E1757_22630</name>
</gene>
<evidence type="ECO:0000256" key="1">
    <source>
        <dbReference type="ARBA" id="ARBA00006547"/>
    </source>
</evidence>
<organism evidence="3 4">
    <name type="scientific">Paenibacillus piri</name>
    <dbReference type="NCBI Taxonomy" id="2547395"/>
    <lineage>
        <taxon>Bacteria</taxon>
        <taxon>Bacillati</taxon>
        <taxon>Bacillota</taxon>
        <taxon>Bacilli</taxon>
        <taxon>Bacillales</taxon>
        <taxon>Paenibacillaceae</taxon>
        <taxon>Paenibacillus</taxon>
    </lineage>
</organism>
<evidence type="ECO:0000313" key="3">
    <source>
        <dbReference type="EMBL" id="TDF94755.1"/>
    </source>
</evidence>
<comment type="similarity">
    <text evidence="1 2">Belongs to the arylamine N-acetyltransferase family.</text>
</comment>
<sequence>MSELNALFRQRIGLSEDETITFASLNHLLEQTATIIPFENLRIIEGKTNDITKDSLMNKILVNKEGGLCYELNSILYFFLVDNGFNVVLTRGVVYNHDAQVYSAAGRTHVTILLTHEDQTYLIDTGFGGNLPLKPVPLSGEPVSSANGQSRIRKTSTEHGDYVFEQKLKYKHTDWKTGYAFDSGMPVTDVSEMNEIQKIIAHDPKSSFNKNPLVTRLTNEGNMTLTDTSFTRWSHGIVTKESIDRARFKELLKEHFGM</sequence>
<dbReference type="InterPro" id="IPR038765">
    <property type="entry name" value="Papain-like_cys_pep_sf"/>
</dbReference>
<dbReference type="PRINTS" id="PR01543">
    <property type="entry name" value="ANATRNSFRASE"/>
</dbReference>
<dbReference type="Gene3D" id="3.30.2140.20">
    <property type="match status" value="1"/>
</dbReference>